<name>A0ABY9D3P8_VITVI</name>
<gene>
    <name evidence="4" type="ORF">VitviT2T_020343</name>
</gene>
<dbReference type="CDD" id="cd04216">
    <property type="entry name" value="Phytocyanin"/>
    <property type="match status" value="2"/>
</dbReference>
<dbReference type="Gene3D" id="2.60.40.420">
    <property type="entry name" value="Cupredoxins - blue copper proteins"/>
    <property type="match status" value="3"/>
</dbReference>
<feature type="chain" id="PRO_5046212342" description="Phytocyanin domain-containing protein" evidence="2">
    <location>
        <begin position="24"/>
        <end position="304"/>
    </location>
</feature>
<evidence type="ECO:0000313" key="4">
    <source>
        <dbReference type="EMBL" id="WKA02120.1"/>
    </source>
</evidence>
<evidence type="ECO:0000256" key="2">
    <source>
        <dbReference type="SAM" id="SignalP"/>
    </source>
</evidence>
<dbReference type="InterPro" id="IPR039391">
    <property type="entry name" value="Phytocyanin-like"/>
</dbReference>
<dbReference type="InterPro" id="IPR008972">
    <property type="entry name" value="Cupredoxin"/>
</dbReference>
<organism evidence="4 5">
    <name type="scientific">Vitis vinifera</name>
    <name type="common">Grape</name>
    <dbReference type="NCBI Taxonomy" id="29760"/>
    <lineage>
        <taxon>Eukaryota</taxon>
        <taxon>Viridiplantae</taxon>
        <taxon>Streptophyta</taxon>
        <taxon>Embryophyta</taxon>
        <taxon>Tracheophyta</taxon>
        <taxon>Spermatophyta</taxon>
        <taxon>Magnoliopsida</taxon>
        <taxon>eudicotyledons</taxon>
        <taxon>Gunneridae</taxon>
        <taxon>Pentapetalae</taxon>
        <taxon>rosids</taxon>
        <taxon>Vitales</taxon>
        <taxon>Vitaceae</taxon>
        <taxon>Viteae</taxon>
        <taxon>Vitis</taxon>
    </lineage>
</organism>
<feature type="compositionally biased region" description="Pro residues" evidence="1">
    <location>
        <begin position="249"/>
        <end position="272"/>
    </location>
</feature>
<keyword evidence="2" id="KW-0732">Signal</keyword>
<sequence>MASKRFVGTMAILAFVLPVVAMATEFTVGDDQGWTINFDYEAWAKEKVFHVGDKLVNGTAFTNCTIPPANEALTTGNDVIILAAPGRKWYICGVNDHCANYGQKLVITVLEESESPAPAPSNPTAPAPNSAHGISGSEFTVGDDQGWTINFDYEAWSKDKVFQVGDELFFKYTAGRHNVFKVNGTAFMNCTIPPANEALTTGNDVITLATPGRKWYICGVNDHCANYGQKLAITVLEAWVSPASAPSTPAAPAPSTPAAPAPSTPAAPAPSTPAAPAPSSAYGISVSGCQLLMAAMVAVAFPVV</sequence>
<accession>A0ABY9D3P8</accession>
<feature type="compositionally biased region" description="Pro residues" evidence="1">
    <location>
        <begin position="117"/>
        <end position="126"/>
    </location>
</feature>
<feature type="domain" description="Phytocyanin" evidence="3">
    <location>
        <begin position="24"/>
        <end position="111"/>
    </location>
</feature>
<reference evidence="4 5" key="1">
    <citation type="journal article" date="2023" name="Hortic Res">
        <title>The complete reference genome for grapevine (Vitis vinifera L.) genetics and breeding.</title>
        <authorList>
            <person name="Shi X."/>
            <person name="Cao S."/>
            <person name="Wang X."/>
            <person name="Huang S."/>
            <person name="Wang Y."/>
            <person name="Liu Z."/>
            <person name="Liu W."/>
            <person name="Leng X."/>
            <person name="Peng Y."/>
            <person name="Wang N."/>
            <person name="Wang Y."/>
            <person name="Ma Z."/>
            <person name="Xu X."/>
            <person name="Zhang F."/>
            <person name="Xue H."/>
            <person name="Zhong H."/>
            <person name="Wang Y."/>
            <person name="Zhang K."/>
            <person name="Velt A."/>
            <person name="Avia K."/>
            <person name="Holtgrawe D."/>
            <person name="Grimplet J."/>
            <person name="Matus J.T."/>
            <person name="Ware D."/>
            <person name="Wu X."/>
            <person name="Wang H."/>
            <person name="Liu C."/>
            <person name="Fang Y."/>
            <person name="Rustenholz C."/>
            <person name="Cheng Z."/>
            <person name="Xiao H."/>
            <person name="Zhou Y."/>
        </authorList>
    </citation>
    <scope>NUCLEOTIDE SEQUENCE [LARGE SCALE GENOMIC DNA]</scope>
    <source>
        <strain evidence="5">cv. Pinot noir / PN40024</strain>
        <tissue evidence="4">Leaf</tissue>
    </source>
</reference>
<dbReference type="Proteomes" id="UP001227230">
    <property type="component" value="Chromosome 13"/>
</dbReference>
<evidence type="ECO:0000256" key="1">
    <source>
        <dbReference type="SAM" id="MobiDB-lite"/>
    </source>
</evidence>
<dbReference type="Pfam" id="PF02298">
    <property type="entry name" value="Cu_bind_like"/>
    <property type="match status" value="2"/>
</dbReference>
<evidence type="ECO:0000313" key="5">
    <source>
        <dbReference type="Proteomes" id="UP001227230"/>
    </source>
</evidence>
<dbReference type="EMBL" id="CP126660">
    <property type="protein sequence ID" value="WKA02120.1"/>
    <property type="molecule type" value="Genomic_DNA"/>
</dbReference>
<feature type="region of interest" description="Disordered" evidence="1">
    <location>
        <begin position="246"/>
        <end position="272"/>
    </location>
</feature>
<feature type="region of interest" description="Disordered" evidence="1">
    <location>
        <begin position="112"/>
        <end position="135"/>
    </location>
</feature>
<feature type="domain" description="Phytocyanin" evidence="3">
    <location>
        <begin position="137"/>
        <end position="237"/>
    </location>
</feature>
<dbReference type="SUPFAM" id="SSF49503">
    <property type="entry name" value="Cupredoxins"/>
    <property type="match status" value="2"/>
</dbReference>
<feature type="signal peptide" evidence="2">
    <location>
        <begin position="1"/>
        <end position="23"/>
    </location>
</feature>
<dbReference type="PANTHER" id="PTHR33021:SF533">
    <property type="entry name" value="PHYTOCYANIN DOMAIN-CONTAINING PROTEIN"/>
    <property type="match status" value="1"/>
</dbReference>
<proteinExistence type="predicted"/>
<dbReference type="PANTHER" id="PTHR33021">
    <property type="entry name" value="BLUE COPPER PROTEIN"/>
    <property type="match status" value="1"/>
</dbReference>
<dbReference type="InterPro" id="IPR003245">
    <property type="entry name" value="Phytocyanin_dom"/>
</dbReference>
<protein>
    <recommendedName>
        <fullName evidence="3">Phytocyanin domain-containing protein</fullName>
    </recommendedName>
</protein>
<evidence type="ECO:0000259" key="3">
    <source>
        <dbReference type="PROSITE" id="PS51485"/>
    </source>
</evidence>
<dbReference type="PROSITE" id="PS51485">
    <property type="entry name" value="PHYTOCYANIN"/>
    <property type="match status" value="2"/>
</dbReference>
<keyword evidence="5" id="KW-1185">Reference proteome</keyword>